<organism evidence="2 3">
    <name type="scientific">Sphingomonas longa</name>
    <dbReference type="NCBI Taxonomy" id="2778730"/>
    <lineage>
        <taxon>Bacteria</taxon>
        <taxon>Pseudomonadati</taxon>
        <taxon>Pseudomonadota</taxon>
        <taxon>Alphaproteobacteria</taxon>
        <taxon>Sphingomonadales</taxon>
        <taxon>Sphingomonadaceae</taxon>
        <taxon>Sphingomonas</taxon>
    </lineage>
</organism>
<sequence length="174" mass="17922">MSFAAIILSLQAGTPGAAPERFSILAPVQTEPCKRQPPPTPEEVVVCATVIPTQRLPLPSERGPPDRPTPINPYLRPDVAMNATAAPCATVQGGCQVGVDMIGGGVAAVRLLGKLIDPNSCCDEPGQATNPVALVRDIAGSLKGKKKVDKSNRVAIPLDDPPAPRVGATVPATP</sequence>
<gene>
    <name evidence="2" type="ORF">ILT43_04480</name>
</gene>
<reference evidence="2 3" key="1">
    <citation type="submission" date="2020-12" db="EMBL/GenBank/DDBJ databases">
        <title>Sphingomonas sp.</title>
        <authorList>
            <person name="Kim M.K."/>
        </authorList>
    </citation>
    <scope>NUCLEOTIDE SEQUENCE [LARGE SCALE GENOMIC DNA]</scope>
    <source>
        <strain evidence="2 3">BT552</strain>
    </source>
</reference>
<name>A0ABS2D3X0_9SPHN</name>
<dbReference type="EMBL" id="JAFEMC010000001">
    <property type="protein sequence ID" value="MBM6575617.1"/>
    <property type="molecule type" value="Genomic_DNA"/>
</dbReference>
<keyword evidence="3" id="KW-1185">Reference proteome</keyword>
<accession>A0ABS2D3X0</accession>
<dbReference type="RefSeq" id="WP_204195414.1">
    <property type="nucleotide sequence ID" value="NZ_JAFEMC010000001.1"/>
</dbReference>
<comment type="caution">
    <text evidence="2">The sequence shown here is derived from an EMBL/GenBank/DDBJ whole genome shotgun (WGS) entry which is preliminary data.</text>
</comment>
<evidence type="ECO:0000256" key="1">
    <source>
        <dbReference type="SAM" id="MobiDB-lite"/>
    </source>
</evidence>
<feature type="region of interest" description="Disordered" evidence="1">
    <location>
        <begin position="153"/>
        <end position="174"/>
    </location>
</feature>
<dbReference type="Proteomes" id="UP000763641">
    <property type="component" value="Unassembled WGS sequence"/>
</dbReference>
<evidence type="ECO:0000313" key="2">
    <source>
        <dbReference type="EMBL" id="MBM6575617.1"/>
    </source>
</evidence>
<proteinExistence type="predicted"/>
<evidence type="ECO:0000313" key="3">
    <source>
        <dbReference type="Proteomes" id="UP000763641"/>
    </source>
</evidence>
<protein>
    <submittedName>
        <fullName evidence="2">Uncharacterized protein</fullName>
    </submittedName>
</protein>